<dbReference type="AlphaFoldDB" id="A0A937X940"/>
<feature type="repeat" description="TPR" evidence="3">
    <location>
        <begin position="314"/>
        <end position="347"/>
    </location>
</feature>
<dbReference type="InterPro" id="IPR011990">
    <property type="entry name" value="TPR-like_helical_dom_sf"/>
</dbReference>
<keyword evidence="1" id="KW-0677">Repeat</keyword>
<dbReference type="Proteomes" id="UP000748308">
    <property type="component" value="Unassembled WGS sequence"/>
</dbReference>
<evidence type="ECO:0000256" key="4">
    <source>
        <dbReference type="SAM" id="MobiDB-lite"/>
    </source>
</evidence>
<name>A0A937X940_UNCEI</name>
<evidence type="ECO:0000313" key="5">
    <source>
        <dbReference type="EMBL" id="MBM3318173.1"/>
    </source>
</evidence>
<evidence type="ECO:0000313" key="6">
    <source>
        <dbReference type="Proteomes" id="UP000748308"/>
    </source>
</evidence>
<dbReference type="PANTHER" id="PTHR44227:SF3">
    <property type="entry name" value="PROTEIN O-MANNOSYL-TRANSFERASE TMTC4"/>
    <property type="match status" value="1"/>
</dbReference>
<feature type="region of interest" description="Disordered" evidence="4">
    <location>
        <begin position="1"/>
        <end position="21"/>
    </location>
</feature>
<evidence type="ECO:0000256" key="2">
    <source>
        <dbReference type="ARBA" id="ARBA00022803"/>
    </source>
</evidence>
<dbReference type="EMBL" id="VGIY01000281">
    <property type="protein sequence ID" value="MBM3318173.1"/>
    <property type="molecule type" value="Genomic_DNA"/>
</dbReference>
<dbReference type="GO" id="GO:0030968">
    <property type="term" value="P:endoplasmic reticulum unfolded protein response"/>
    <property type="evidence" value="ECO:0007669"/>
    <property type="project" value="TreeGrafter"/>
</dbReference>
<dbReference type="SMART" id="SM00028">
    <property type="entry name" value="TPR"/>
    <property type="match status" value="6"/>
</dbReference>
<feature type="compositionally biased region" description="Basic and acidic residues" evidence="4">
    <location>
        <begin position="1"/>
        <end position="13"/>
    </location>
</feature>
<dbReference type="PANTHER" id="PTHR44227">
    <property type="match status" value="1"/>
</dbReference>
<keyword evidence="2 3" id="KW-0802">TPR repeat</keyword>
<reference evidence="5" key="1">
    <citation type="submission" date="2019-03" db="EMBL/GenBank/DDBJ databases">
        <title>Lake Tanganyika Metagenome-Assembled Genomes (MAGs).</title>
        <authorList>
            <person name="Tran P."/>
        </authorList>
    </citation>
    <scope>NUCLEOTIDE SEQUENCE</scope>
    <source>
        <strain evidence="5">M_DeepCast_400m_m2_100</strain>
    </source>
</reference>
<dbReference type="Pfam" id="PF14559">
    <property type="entry name" value="TPR_19"/>
    <property type="match status" value="1"/>
</dbReference>
<dbReference type="Gene3D" id="1.25.40.10">
    <property type="entry name" value="Tetratricopeptide repeat domain"/>
    <property type="match status" value="2"/>
</dbReference>
<comment type="caution">
    <text evidence="5">The sequence shown here is derived from an EMBL/GenBank/DDBJ whole genome shotgun (WGS) entry which is preliminary data.</text>
</comment>
<accession>A0A937X940</accession>
<dbReference type="PROSITE" id="PS50005">
    <property type="entry name" value="TPR"/>
    <property type="match status" value="4"/>
</dbReference>
<protein>
    <submittedName>
        <fullName evidence="5">Tetratricopeptide repeat protein</fullName>
    </submittedName>
</protein>
<dbReference type="InterPro" id="IPR019734">
    <property type="entry name" value="TPR_rpt"/>
</dbReference>
<feature type="repeat" description="TPR" evidence="3">
    <location>
        <begin position="48"/>
        <end position="81"/>
    </location>
</feature>
<gene>
    <name evidence="5" type="ORF">FJY75_10035</name>
</gene>
<proteinExistence type="predicted"/>
<feature type="repeat" description="TPR" evidence="3">
    <location>
        <begin position="382"/>
        <end position="415"/>
    </location>
</feature>
<organism evidence="5 6">
    <name type="scientific">Eiseniibacteriota bacterium</name>
    <dbReference type="NCBI Taxonomy" id="2212470"/>
    <lineage>
        <taxon>Bacteria</taxon>
        <taxon>Candidatus Eiseniibacteriota</taxon>
    </lineage>
</organism>
<dbReference type="SUPFAM" id="SSF48452">
    <property type="entry name" value="TPR-like"/>
    <property type="match status" value="2"/>
</dbReference>
<dbReference type="InterPro" id="IPR052346">
    <property type="entry name" value="O-mannosyl-transferase_TMTC"/>
</dbReference>
<sequence>MDRNRELTSEKADGVASRAGGPSGLLIDAYREARQALRAELEHHPGYADLRQRLGLLHLALGEWPEAQASFEEALGIHPGYRAAYYGLRASLLLQGALDPRDEPNPPGDAPQTDEALWREIDRAYRDEASGKSPEPEGQALPGLVRSHYAAAFAARRGDAAAARRHLLEASRESPTSARILAEAGLLRPEDEEIGDGALEALRSLLWLPFAEELYGYIGRTYAAGGMRAEAMASFDRAYLVRPSGAALACRQAEAAAHFGEEDRVLSLLREAVAAEPGYARARIALGFECAAQGYHDEGREQLEEALRLAPGYADVRYNLGLLRLENGREEQALELFRSALGLNPSYVPARHSMASLLCRLNRHEEGLQEYERLLRQGFQSADMLVHMGRAALALGRADEALQYLERAGFLNPDAPAAFYYLGVVYKAKGLRRKAQCAWRRYLETSSGWEPLPEPGPGGAIGPCSGPAV</sequence>
<dbReference type="GO" id="GO:0000030">
    <property type="term" value="F:mannosyltransferase activity"/>
    <property type="evidence" value="ECO:0007669"/>
    <property type="project" value="TreeGrafter"/>
</dbReference>
<dbReference type="GO" id="GO:0035269">
    <property type="term" value="P:protein O-linked glycosylation via mannose"/>
    <property type="evidence" value="ECO:0007669"/>
    <property type="project" value="TreeGrafter"/>
</dbReference>
<evidence type="ECO:0000256" key="3">
    <source>
        <dbReference type="PROSITE-ProRule" id="PRU00339"/>
    </source>
</evidence>
<feature type="repeat" description="TPR" evidence="3">
    <location>
        <begin position="212"/>
        <end position="245"/>
    </location>
</feature>
<dbReference type="PROSITE" id="PS50293">
    <property type="entry name" value="TPR_REGION"/>
    <property type="match status" value="1"/>
</dbReference>
<dbReference type="Pfam" id="PF13432">
    <property type="entry name" value="TPR_16"/>
    <property type="match status" value="2"/>
</dbReference>
<evidence type="ECO:0000256" key="1">
    <source>
        <dbReference type="ARBA" id="ARBA00022737"/>
    </source>
</evidence>